<dbReference type="Proteomes" id="UP000001555">
    <property type="component" value="Unassembled WGS sequence"/>
</dbReference>
<dbReference type="AlphaFoldDB" id="B7QHH3"/>
<dbReference type="PaxDb" id="6945-B7QHH3"/>
<accession>B7QHH3</accession>
<keyword evidence="3" id="KW-1185">Reference proteome</keyword>
<evidence type="ECO:0000313" key="2">
    <source>
        <dbReference type="EnsemblMetazoa" id="ISCW022964-PA"/>
    </source>
</evidence>
<dbReference type="EMBL" id="DS939604">
    <property type="protein sequence ID" value="EEC18295.1"/>
    <property type="molecule type" value="Genomic_DNA"/>
</dbReference>
<feature type="non-terminal residue" evidence="1">
    <location>
        <position position="1"/>
    </location>
</feature>
<organism>
    <name type="scientific">Ixodes scapularis</name>
    <name type="common">Black-legged tick</name>
    <name type="synonym">Deer tick</name>
    <dbReference type="NCBI Taxonomy" id="6945"/>
    <lineage>
        <taxon>Eukaryota</taxon>
        <taxon>Metazoa</taxon>
        <taxon>Ecdysozoa</taxon>
        <taxon>Arthropoda</taxon>
        <taxon>Chelicerata</taxon>
        <taxon>Arachnida</taxon>
        <taxon>Acari</taxon>
        <taxon>Parasitiformes</taxon>
        <taxon>Ixodida</taxon>
        <taxon>Ixodoidea</taxon>
        <taxon>Ixodidae</taxon>
        <taxon>Ixodinae</taxon>
        <taxon>Ixodes</taxon>
    </lineage>
</organism>
<reference evidence="2" key="2">
    <citation type="submission" date="2020-05" db="UniProtKB">
        <authorList>
            <consortium name="EnsemblMetazoa"/>
        </authorList>
    </citation>
    <scope>IDENTIFICATION</scope>
    <source>
        <strain evidence="2">wikel</strain>
    </source>
</reference>
<feature type="non-terminal residue" evidence="1">
    <location>
        <position position="73"/>
    </location>
</feature>
<dbReference type="InParanoid" id="B7QHH3"/>
<reference evidence="1 3" key="1">
    <citation type="submission" date="2008-03" db="EMBL/GenBank/DDBJ databases">
        <title>Annotation of Ixodes scapularis.</title>
        <authorList>
            <consortium name="Ixodes scapularis Genome Project Consortium"/>
            <person name="Caler E."/>
            <person name="Hannick L.I."/>
            <person name="Bidwell S."/>
            <person name="Joardar V."/>
            <person name="Thiagarajan M."/>
            <person name="Amedeo P."/>
            <person name="Galinsky K.J."/>
            <person name="Schobel S."/>
            <person name="Inman J."/>
            <person name="Hostetler J."/>
            <person name="Miller J."/>
            <person name="Hammond M."/>
            <person name="Megy K."/>
            <person name="Lawson D."/>
            <person name="Kodira C."/>
            <person name="Sutton G."/>
            <person name="Meyer J."/>
            <person name="Hill C.A."/>
            <person name="Birren B."/>
            <person name="Nene V."/>
            <person name="Collins F."/>
            <person name="Alarcon-Chaidez F."/>
            <person name="Wikel S."/>
            <person name="Strausberg R."/>
        </authorList>
    </citation>
    <scope>NUCLEOTIDE SEQUENCE [LARGE SCALE GENOMIC DNA]</scope>
    <source>
        <strain evidence="3">Wikel</strain>
        <strain evidence="1">Wikel colony</strain>
    </source>
</reference>
<sequence>DSAFRNSVDFDLHGAYESDGTGTSLLVPRLRSLDDRAYFQVRSDTTVLCPQRTKDFPKLYGSFSSGRGKLDTE</sequence>
<proteinExistence type="predicted"/>
<evidence type="ECO:0000313" key="1">
    <source>
        <dbReference type="EMBL" id="EEC18295.1"/>
    </source>
</evidence>
<name>B7QHH3_IXOSC</name>
<protein>
    <submittedName>
        <fullName evidence="1 2">Uncharacterized protein</fullName>
    </submittedName>
</protein>
<dbReference type="HOGENOM" id="CLU_2711989_0_0_1"/>
<dbReference type="VEuPathDB" id="VectorBase:ISCI022964"/>
<dbReference type="VEuPathDB" id="VectorBase:ISCW022964"/>
<gene>
    <name evidence="1" type="ORF">IscW_ISCW022964</name>
</gene>
<evidence type="ECO:0000313" key="3">
    <source>
        <dbReference type="Proteomes" id="UP000001555"/>
    </source>
</evidence>
<dbReference type="EMBL" id="ABJB010258420">
    <property type="status" value="NOT_ANNOTATED_CDS"/>
    <property type="molecule type" value="Genomic_DNA"/>
</dbReference>
<dbReference type="EnsemblMetazoa" id="ISCW022964-RA">
    <property type="protein sequence ID" value="ISCW022964-PA"/>
    <property type="gene ID" value="ISCW022964"/>
</dbReference>